<dbReference type="InterPro" id="IPR000182">
    <property type="entry name" value="GNAT_dom"/>
</dbReference>
<name>A0A7Z8JW51_9CELL</name>
<dbReference type="CDD" id="cd04301">
    <property type="entry name" value="NAT_SF"/>
    <property type="match status" value="1"/>
</dbReference>
<dbReference type="RefSeq" id="WP_154731184.1">
    <property type="nucleotide sequence ID" value="NZ_SZYE01000298.1"/>
</dbReference>
<gene>
    <name evidence="3" type="ORF">FA014_19105</name>
</gene>
<dbReference type="EMBL" id="SZYE01000298">
    <property type="protein sequence ID" value="TKR21939.1"/>
    <property type="molecule type" value="Genomic_DNA"/>
</dbReference>
<reference evidence="3 4" key="1">
    <citation type="submission" date="2019-05" db="EMBL/GenBank/DDBJ databases">
        <title>Genome sequence of Cellulomonas hominis strain CS1.</title>
        <authorList>
            <person name="Belmont J."/>
            <person name="Maclea K.S."/>
        </authorList>
    </citation>
    <scope>NUCLEOTIDE SEQUENCE [LARGE SCALE GENOMIC DNA]</scope>
    <source>
        <strain evidence="3 4">CS1</strain>
    </source>
</reference>
<keyword evidence="3" id="KW-0808">Transferase</keyword>
<dbReference type="OrthoDB" id="5405911at2"/>
<protein>
    <submittedName>
        <fullName evidence="3">N-acetyltransferase</fullName>
    </submittedName>
</protein>
<sequence length="97" mass="10721">MTTRVTDVADQQRFEITDEEGTVLGVAEYRRRPGVVVFTHTEVDPRQEGHGVGSTLVREALDAVRAAGDRIEPRCPFVRAFVEDHPEYGDLVADPAA</sequence>
<dbReference type="InterPro" id="IPR031165">
    <property type="entry name" value="GNAT_YJDJ"/>
</dbReference>
<dbReference type="Pfam" id="PF14542">
    <property type="entry name" value="Acetyltransf_CG"/>
    <property type="match status" value="1"/>
</dbReference>
<dbReference type="Gene3D" id="3.40.630.30">
    <property type="match status" value="1"/>
</dbReference>
<dbReference type="InterPro" id="IPR016181">
    <property type="entry name" value="Acyl_CoA_acyltransferase"/>
</dbReference>
<dbReference type="PROSITE" id="PS51729">
    <property type="entry name" value="GNAT_YJDJ"/>
    <property type="match status" value="1"/>
</dbReference>
<organism evidence="3 4">
    <name type="scientific">Cellulomonas hominis</name>
    <dbReference type="NCBI Taxonomy" id="156981"/>
    <lineage>
        <taxon>Bacteria</taxon>
        <taxon>Bacillati</taxon>
        <taxon>Actinomycetota</taxon>
        <taxon>Actinomycetes</taxon>
        <taxon>Micrococcales</taxon>
        <taxon>Cellulomonadaceae</taxon>
        <taxon>Cellulomonas</taxon>
    </lineage>
</organism>
<proteinExistence type="predicted"/>
<feature type="domain" description="N-acetyltransferase" evidence="1">
    <location>
        <begin position="1"/>
        <end position="97"/>
    </location>
</feature>
<dbReference type="AlphaFoldDB" id="A0A7Z8JW51"/>
<dbReference type="GO" id="GO:0016747">
    <property type="term" value="F:acyltransferase activity, transferring groups other than amino-acyl groups"/>
    <property type="evidence" value="ECO:0007669"/>
    <property type="project" value="InterPro"/>
</dbReference>
<feature type="domain" description="N-acetyltransferase" evidence="2">
    <location>
        <begin position="6"/>
        <end position="93"/>
    </location>
</feature>
<evidence type="ECO:0000313" key="3">
    <source>
        <dbReference type="EMBL" id="TKR21939.1"/>
    </source>
</evidence>
<evidence type="ECO:0000259" key="1">
    <source>
        <dbReference type="PROSITE" id="PS51186"/>
    </source>
</evidence>
<dbReference type="SUPFAM" id="SSF55729">
    <property type="entry name" value="Acyl-CoA N-acyltransferases (Nat)"/>
    <property type="match status" value="1"/>
</dbReference>
<dbReference type="InterPro" id="IPR045057">
    <property type="entry name" value="Gcn5-rel_NAT"/>
</dbReference>
<evidence type="ECO:0000313" key="4">
    <source>
        <dbReference type="Proteomes" id="UP000308121"/>
    </source>
</evidence>
<comment type="caution">
    <text evidence="3">The sequence shown here is derived from an EMBL/GenBank/DDBJ whole genome shotgun (WGS) entry which is preliminary data.</text>
</comment>
<accession>A0A7Z8JW51</accession>
<evidence type="ECO:0000259" key="2">
    <source>
        <dbReference type="PROSITE" id="PS51729"/>
    </source>
</evidence>
<dbReference type="PANTHER" id="PTHR31435:SF10">
    <property type="entry name" value="BSR4717 PROTEIN"/>
    <property type="match status" value="1"/>
</dbReference>
<dbReference type="PANTHER" id="PTHR31435">
    <property type="entry name" value="PROTEIN NATD1"/>
    <property type="match status" value="1"/>
</dbReference>
<dbReference type="Proteomes" id="UP000308121">
    <property type="component" value="Unassembled WGS sequence"/>
</dbReference>
<dbReference type="PROSITE" id="PS51186">
    <property type="entry name" value="GNAT"/>
    <property type="match status" value="1"/>
</dbReference>